<dbReference type="InterPro" id="IPR013325">
    <property type="entry name" value="RNA_pol_sigma_r2"/>
</dbReference>
<dbReference type="InterPro" id="IPR000838">
    <property type="entry name" value="RNA_pol_sigma70_ECF_CS"/>
</dbReference>
<evidence type="ECO:0000259" key="7">
    <source>
        <dbReference type="Pfam" id="PF04542"/>
    </source>
</evidence>
<dbReference type="SUPFAM" id="SSF88946">
    <property type="entry name" value="Sigma2 domain of RNA polymerase sigma factors"/>
    <property type="match status" value="1"/>
</dbReference>
<reference evidence="9" key="1">
    <citation type="submission" date="2014-10" db="EMBL/GenBank/DDBJ databases">
        <title>Genome sequencing of Vitellibacter sp. D-24.</title>
        <authorList>
            <person name="Thevarajoo S."/>
            <person name="Selvaratnam C."/>
            <person name="Goh K.M."/>
            <person name="Chong C.S."/>
        </authorList>
    </citation>
    <scope>NUCLEOTIDE SEQUENCE [LARGE SCALE GENOMIC DNA]</scope>
    <source>
        <strain evidence="9">D-24</strain>
    </source>
</reference>
<dbReference type="AlphaFoldDB" id="A0A137RLI2"/>
<proteinExistence type="inferred from homology"/>
<organism evidence="8 9">
    <name type="scientific">Aequorivita aquimaris</name>
    <dbReference type="NCBI Taxonomy" id="1548749"/>
    <lineage>
        <taxon>Bacteria</taxon>
        <taxon>Pseudomonadati</taxon>
        <taxon>Bacteroidota</taxon>
        <taxon>Flavobacteriia</taxon>
        <taxon>Flavobacteriales</taxon>
        <taxon>Flavobacteriaceae</taxon>
        <taxon>Aequorivita</taxon>
    </lineage>
</organism>
<dbReference type="InterPro" id="IPR014284">
    <property type="entry name" value="RNA_pol_sigma-70_dom"/>
</dbReference>
<dbReference type="NCBIfam" id="TIGR02937">
    <property type="entry name" value="sigma70-ECF"/>
    <property type="match status" value="1"/>
</dbReference>
<gene>
    <name evidence="8" type="ORF">LS48_00855</name>
</gene>
<keyword evidence="4 6" id="KW-0238">DNA-binding</keyword>
<dbReference type="OrthoDB" id="9784272at2"/>
<accession>A0A137RLI2</accession>
<dbReference type="Pfam" id="PF04542">
    <property type="entry name" value="Sigma70_r2"/>
    <property type="match status" value="1"/>
</dbReference>
<evidence type="ECO:0000313" key="9">
    <source>
        <dbReference type="Proteomes" id="UP000070138"/>
    </source>
</evidence>
<dbReference type="GO" id="GO:0003677">
    <property type="term" value="F:DNA binding"/>
    <property type="evidence" value="ECO:0007669"/>
    <property type="project" value="UniProtKB-KW"/>
</dbReference>
<dbReference type="PATRIC" id="fig|1548749.3.peg.182"/>
<dbReference type="SUPFAM" id="SSF88659">
    <property type="entry name" value="Sigma3 and sigma4 domains of RNA polymerase sigma factors"/>
    <property type="match status" value="1"/>
</dbReference>
<dbReference type="InterPro" id="IPR039425">
    <property type="entry name" value="RNA_pol_sigma-70-like"/>
</dbReference>
<evidence type="ECO:0000256" key="5">
    <source>
        <dbReference type="ARBA" id="ARBA00023163"/>
    </source>
</evidence>
<keyword evidence="3 6" id="KW-0731">Sigma factor</keyword>
<sequence>MEQPNDLIIEMQNGNEKAFSRLYTMYSEAIYGIIYSIVLDEETAEELLQDVFIKVWNNASSYSVNKGRFFTWLLNIARNTAIDETRSKAFKNSRKNLSTTNFVDILSSSDSLNRKTNTIGIKKFVDALKPACIKIIDLLYFKGFTQAEASKTLEIPLGTLKTRNRTCINELRVMVLG</sequence>
<dbReference type="PANTHER" id="PTHR43133">
    <property type="entry name" value="RNA POLYMERASE ECF-TYPE SIGMA FACTO"/>
    <property type="match status" value="1"/>
</dbReference>
<evidence type="ECO:0000256" key="6">
    <source>
        <dbReference type="RuleBase" id="RU000716"/>
    </source>
</evidence>
<dbReference type="InterPro" id="IPR036388">
    <property type="entry name" value="WH-like_DNA-bd_sf"/>
</dbReference>
<dbReference type="PROSITE" id="PS01063">
    <property type="entry name" value="SIGMA70_ECF"/>
    <property type="match status" value="1"/>
</dbReference>
<evidence type="ECO:0000256" key="3">
    <source>
        <dbReference type="ARBA" id="ARBA00023082"/>
    </source>
</evidence>
<comment type="similarity">
    <text evidence="1 6">Belongs to the sigma-70 factor family. ECF subfamily.</text>
</comment>
<reference evidence="8 9" key="2">
    <citation type="journal article" date="2016" name="Int. J. Syst. Evol. Microbiol.">
        <title>Vitellibacter aquimaris sp. nov., a marine bacterium isolated from seawater.</title>
        <authorList>
            <person name="Thevarajoo S."/>
            <person name="Selvaratnam C."/>
            <person name="Goh K.M."/>
            <person name="Hong K.W."/>
            <person name="Chan X.Y."/>
            <person name="Chan K.G."/>
            <person name="Chong C.S."/>
        </authorList>
    </citation>
    <scope>NUCLEOTIDE SEQUENCE [LARGE SCALE GENOMIC DNA]</scope>
    <source>
        <strain evidence="8 9">D-24</strain>
    </source>
</reference>
<keyword evidence="9" id="KW-1185">Reference proteome</keyword>
<dbReference type="RefSeq" id="WP_062619030.1">
    <property type="nucleotide sequence ID" value="NZ_JRWG01000001.1"/>
</dbReference>
<evidence type="ECO:0000256" key="4">
    <source>
        <dbReference type="ARBA" id="ARBA00023125"/>
    </source>
</evidence>
<dbReference type="Proteomes" id="UP000070138">
    <property type="component" value="Unassembled WGS sequence"/>
</dbReference>
<dbReference type="STRING" id="1548749.LS48_00855"/>
<evidence type="ECO:0000256" key="2">
    <source>
        <dbReference type="ARBA" id="ARBA00023015"/>
    </source>
</evidence>
<dbReference type="GO" id="GO:0016987">
    <property type="term" value="F:sigma factor activity"/>
    <property type="evidence" value="ECO:0007669"/>
    <property type="project" value="UniProtKB-KW"/>
</dbReference>
<protein>
    <recommendedName>
        <fullName evidence="6">RNA polymerase sigma factor</fullName>
    </recommendedName>
</protein>
<dbReference type="EMBL" id="JRWG01000001">
    <property type="protein sequence ID" value="KXO01059.1"/>
    <property type="molecule type" value="Genomic_DNA"/>
</dbReference>
<dbReference type="GO" id="GO:0006352">
    <property type="term" value="P:DNA-templated transcription initiation"/>
    <property type="evidence" value="ECO:0007669"/>
    <property type="project" value="InterPro"/>
</dbReference>
<evidence type="ECO:0000313" key="8">
    <source>
        <dbReference type="EMBL" id="KXO01059.1"/>
    </source>
</evidence>
<name>A0A137RLI2_9FLAO</name>
<comment type="caution">
    <text evidence="8">The sequence shown here is derived from an EMBL/GenBank/DDBJ whole genome shotgun (WGS) entry which is preliminary data.</text>
</comment>
<feature type="domain" description="RNA polymerase sigma-70 region 2" evidence="7">
    <location>
        <begin position="22"/>
        <end position="89"/>
    </location>
</feature>
<dbReference type="InterPro" id="IPR007627">
    <property type="entry name" value="RNA_pol_sigma70_r2"/>
</dbReference>
<dbReference type="Gene3D" id="1.10.10.10">
    <property type="entry name" value="Winged helix-like DNA-binding domain superfamily/Winged helix DNA-binding domain"/>
    <property type="match status" value="1"/>
</dbReference>
<keyword evidence="2 6" id="KW-0805">Transcription regulation</keyword>
<evidence type="ECO:0000256" key="1">
    <source>
        <dbReference type="ARBA" id="ARBA00010641"/>
    </source>
</evidence>
<keyword evidence="5 6" id="KW-0804">Transcription</keyword>
<dbReference type="InterPro" id="IPR013324">
    <property type="entry name" value="RNA_pol_sigma_r3/r4-like"/>
</dbReference>
<dbReference type="Gene3D" id="1.10.1740.10">
    <property type="match status" value="1"/>
</dbReference>
<dbReference type="PANTHER" id="PTHR43133:SF62">
    <property type="entry name" value="RNA POLYMERASE SIGMA FACTOR SIGZ"/>
    <property type="match status" value="1"/>
</dbReference>